<dbReference type="EMBL" id="JBFDAA010000005">
    <property type="protein sequence ID" value="KAL1132159.1"/>
    <property type="molecule type" value="Genomic_DNA"/>
</dbReference>
<evidence type="ECO:0000313" key="9">
    <source>
        <dbReference type="EMBL" id="KAL1132159.1"/>
    </source>
</evidence>
<feature type="binding site" description="axial binding residue" evidence="8">
    <location>
        <position position="385"/>
    </location>
    <ligand>
        <name>heme</name>
        <dbReference type="ChEBI" id="CHEBI:30413"/>
    </ligand>
    <ligandPart>
        <name>Fe</name>
        <dbReference type="ChEBI" id="CHEBI:18248"/>
    </ligandPart>
</feature>
<evidence type="ECO:0008006" key="11">
    <source>
        <dbReference type="Google" id="ProtNLM"/>
    </source>
</evidence>
<protein>
    <recommendedName>
        <fullName evidence="11">Cytochrome P450</fullName>
    </recommendedName>
</protein>
<dbReference type="GO" id="GO:0004497">
    <property type="term" value="F:monooxygenase activity"/>
    <property type="evidence" value="ECO:0007669"/>
    <property type="project" value="UniProtKB-KW"/>
</dbReference>
<dbReference type="Pfam" id="PF00067">
    <property type="entry name" value="p450"/>
    <property type="match status" value="1"/>
</dbReference>
<dbReference type="InterPro" id="IPR050479">
    <property type="entry name" value="CYP11_CYP27_families"/>
</dbReference>
<evidence type="ECO:0000256" key="4">
    <source>
        <dbReference type="ARBA" id="ARBA00022723"/>
    </source>
</evidence>
<evidence type="ECO:0000256" key="3">
    <source>
        <dbReference type="ARBA" id="ARBA00022617"/>
    </source>
</evidence>
<dbReference type="PANTHER" id="PTHR24279:SF120">
    <property type="entry name" value="CYTOCHROME P450"/>
    <property type="match status" value="1"/>
</dbReference>
<dbReference type="PRINTS" id="PR00385">
    <property type="entry name" value="P450"/>
</dbReference>
<gene>
    <name evidence="9" type="ORF">AAG570_010116</name>
</gene>
<sequence length="425" mass="48084">MPSAPGLPLVGTSLSVLAAGQKLHLYVDERHRTLGPVYREKMGPVTAVFLSDPSSMRKIFSMEGKYPHHFVPEAWLLYNEKFQCKRGLLFMEGEEWLKYRRVMNKYLLKNDISRELNGVYMSVVEHLVERLKMNCGNVIANLEHELYRHSVSFILATLMGSSYITEMKYLDKEIDKLATIFSTIFETSAQVSRFPAKLTSALSLPVWNRFVAAVDASLNSSKNMLSLMAGRCAEDGLYIKLLNEGIEEDIMRSLIVDLMLAAGDTTAYATQWALYLLGKDKEVQEKLVGDIDGSLTKGVIKETLRMYPSAIFISRILPQPTTILGFPVSAGELILLSLYTSGRSKENFPEPEKFWPERWGRTKNGFIGVNDINAYLPFALGVRSCVGRKIAETQMSQTIFKVSMILCTNMIEKYSYFLDLQQKLL</sequence>
<keyword evidence="4 8" id="KW-0479">Metal-binding</keyword>
<evidence type="ECO:0000256" key="7">
    <source>
        <dbReference type="ARBA" id="ARBA00023033"/>
    </source>
</evidence>
<evidence type="ECO:0000256" key="5">
    <source>
        <dbReference type="ARBA" id="ARBA00023002"/>
    </source>
</evidence>
<evidence type="ECO:0000256" key="1">
    <source>
        <dbReference type="ARBA" id="ARBA00001971"/>
    </source>
</evidence>
<dbReference type="InterPro" id="IPR002401">
    <property type="entry name" value="Cyt_P450_E_grp-I"/>
</dbReference>
<dbReference type="Proteomes" id="UP001558652">
    <property type="component" value="Unassembled WGS sequence"/>
</dbReference>
<keyword evidence="7" id="KW-0503">Monooxygenase</keyword>
<keyword evidence="10" id="KW-1185">Reference proteome</keyword>
<dbReference type="GO" id="GO:0046872">
    <property type="term" value="F:metal ion binding"/>
    <property type="evidence" value="ECO:0007669"/>
    <property type="project" value="UniProtKB-KW"/>
</dbReference>
<evidence type="ECO:0000256" key="2">
    <source>
        <dbReference type="ARBA" id="ARBA00010617"/>
    </source>
</evidence>
<dbReference type="Gene3D" id="1.10.630.10">
    <property type="entry name" value="Cytochrome P450"/>
    <property type="match status" value="1"/>
</dbReference>
<keyword evidence="5" id="KW-0560">Oxidoreductase</keyword>
<comment type="cofactor">
    <cofactor evidence="1 8">
        <name>heme</name>
        <dbReference type="ChEBI" id="CHEBI:30413"/>
    </cofactor>
</comment>
<dbReference type="PANTHER" id="PTHR24279">
    <property type="entry name" value="CYTOCHROME P450"/>
    <property type="match status" value="1"/>
</dbReference>
<accession>A0ABD0YLR8</accession>
<evidence type="ECO:0000313" key="10">
    <source>
        <dbReference type="Proteomes" id="UP001558652"/>
    </source>
</evidence>
<reference evidence="9 10" key="1">
    <citation type="submission" date="2024-07" db="EMBL/GenBank/DDBJ databases">
        <title>Chromosome-level genome assembly of the water stick insect Ranatra chinensis (Heteroptera: Nepidae).</title>
        <authorList>
            <person name="Liu X."/>
        </authorList>
    </citation>
    <scope>NUCLEOTIDE SEQUENCE [LARGE SCALE GENOMIC DNA]</scope>
    <source>
        <strain evidence="9">Cailab_2021Rc</strain>
        <tissue evidence="9">Muscle</tissue>
    </source>
</reference>
<evidence type="ECO:0000256" key="8">
    <source>
        <dbReference type="PIRSR" id="PIRSR602401-1"/>
    </source>
</evidence>
<name>A0ABD0YLR8_9HEMI</name>
<dbReference type="SUPFAM" id="SSF48264">
    <property type="entry name" value="Cytochrome P450"/>
    <property type="match status" value="1"/>
</dbReference>
<dbReference type="PRINTS" id="PR00463">
    <property type="entry name" value="EP450I"/>
</dbReference>
<keyword evidence="6 8" id="KW-0408">Iron</keyword>
<dbReference type="InterPro" id="IPR036396">
    <property type="entry name" value="Cyt_P450_sf"/>
</dbReference>
<comment type="similarity">
    <text evidence="2">Belongs to the cytochrome P450 family.</text>
</comment>
<keyword evidence="3 8" id="KW-0349">Heme</keyword>
<comment type="caution">
    <text evidence="9">The sequence shown here is derived from an EMBL/GenBank/DDBJ whole genome shotgun (WGS) entry which is preliminary data.</text>
</comment>
<organism evidence="9 10">
    <name type="scientific">Ranatra chinensis</name>
    <dbReference type="NCBI Taxonomy" id="642074"/>
    <lineage>
        <taxon>Eukaryota</taxon>
        <taxon>Metazoa</taxon>
        <taxon>Ecdysozoa</taxon>
        <taxon>Arthropoda</taxon>
        <taxon>Hexapoda</taxon>
        <taxon>Insecta</taxon>
        <taxon>Pterygota</taxon>
        <taxon>Neoptera</taxon>
        <taxon>Paraneoptera</taxon>
        <taxon>Hemiptera</taxon>
        <taxon>Heteroptera</taxon>
        <taxon>Panheteroptera</taxon>
        <taxon>Nepomorpha</taxon>
        <taxon>Nepidae</taxon>
        <taxon>Ranatrinae</taxon>
        <taxon>Ranatra</taxon>
    </lineage>
</organism>
<proteinExistence type="inferred from homology"/>
<dbReference type="InterPro" id="IPR001128">
    <property type="entry name" value="Cyt_P450"/>
</dbReference>
<dbReference type="AlphaFoldDB" id="A0ABD0YLR8"/>
<evidence type="ECO:0000256" key="6">
    <source>
        <dbReference type="ARBA" id="ARBA00023004"/>
    </source>
</evidence>